<evidence type="ECO:0000256" key="6">
    <source>
        <dbReference type="SAM" id="Phobius"/>
    </source>
</evidence>
<feature type="transmembrane region" description="Helical" evidence="6">
    <location>
        <begin position="134"/>
        <end position="155"/>
    </location>
</feature>
<dbReference type="AlphaFoldDB" id="A0A512PCJ5"/>
<dbReference type="GO" id="GO:0005886">
    <property type="term" value="C:plasma membrane"/>
    <property type="evidence" value="ECO:0007669"/>
    <property type="project" value="UniProtKB-SubCell"/>
</dbReference>
<dbReference type="Pfam" id="PF07690">
    <property type="entry name" value="MFS_1"/>
    <property type="match status" value="1"/>
</dbReference>
<evidence type="ECO:0000256" key="4">
    <source>
        <dbReference type="ARBA" id="ARBA00023136"/>
    </source>
</evidence>
<evidence type="ECO:0000313" key="9">
    <source>
        <dbReference type="Proteomes" id="UP000321798"/>
    </source>
</evidence>
<feature type="domain" description="Major facilitator superfamily (MFS) profile" evidence="7">
    <location>
        <begin position="33"/>
        <end position="428"/>
    </location>
</feature>
<sequence>MTREGRDRAVVAGGSPPGTDLAGTPPAQPRVSRRWVVAYVLAMVGIAAGWFGPIQILLPAQAARIAGDDGKEQLLALVTASGAVASMVANPLWGALSDRLRTRWGRRRPVAVAGTVVGVVGLLLLAAADSPATMAVGWATVQIGLNGPMAALAAMMADRVPEEQRGVVGAWFGIAQTIGLVVGTAVAVVAGEGPAGYVAIAVAVPALGVSILLVHHEPPLGDRAPDGAVAAPRPSWRALRPTADYAWVWTLRLLLNMVNALLLLYLYYYLTDGIHVPDGSAGTWVLVLTGSAALVTVGVAAVGGVLSDRWGRRRVFVASSAVLLGASALVMATLPPLPVVMAATVLFGVGWGLYVSVDLAVLTAVLPDASTRATMLGVGNVAASLPQVLAPVVAAPLVTSAGGYPLLYGVAAGLAVAALVGVRFLRVR</sequence>
<organism evidence="8 9">
    <name type="scientific">Cellulomonas soli</name>
    <dbReference type="NCBI Taxonomy" id="931535"/>
    <lineage>
        <taxon>Bacteria</taxon>
        <taxon>Bacillati</taxon>
        <taxon>Actinomycetota</taxon>
        <taxon>Actinomycetes</taxon>
        <taxon>Micrococcales</taxon>
        <taxon>Cellulomonadaceae</taxon>
        <taxon>Cellulomonas</taxon>
    </lineage>
</organism>
<feature type="transmembrane region" description="Helical" evidence="6">
    <location>
        <begin position="167"/>
        <end position="189"/>
    </location>
</feature>
<dbReference type="InterPro" id="IPR036259">
    <property type="entry name" value="MFS_trans_sf"/>
</dbReference>
<dbReference type="Gene3D" id="1.20.1250.20">
    <property type="entry name" value="MFS general substrate transporter like domains"/>
    <property type="match status" value="2"/>
</dbReference>
<gene>
    <name evidence="8" type="ORF">CSO01_16360</name>
</gene>
<dbReference type="PANTHER" id="PTHR23528">
    <property type="match status" value="1"/>
</dbReference>
<feature type="transmembrane region" description="Helical" evidence="6">
    <location>
        <begin position="281"/>
        <end position="303"/>
    </location>
</feature>
<feature type="transmembrane region" description="Helical" evidence="6">
    <location>
        <begin position="246"/>
        <end position="269"/>
    </location>
</feature>
<feature type="transmembrane region" description="Helical" evidence="6">
    <location>
        <begin position="36"/>
        <end position="54"/>
    </location>
</feature>
<dbReference type="OrthoDB" id="7584869at2"/>
<accession>A0A512PCJ5</accession>
<comment type="caution">
    <text evidence="8">The sequence shown here is derived from an EMBL/GenBank/DDBJ whole genome shotgun (WGS) entry which is preliminary data.</text>
</comment>
<protein>
    <submittedName>
        <fullName evidence="8">MFS transporter</fullName>
    </submittedName>
</protein>
<evidence type="ECO:0000256" key="3">
    <source>
        <dbReference type="ARBA" id="ARBA00022989"/>
    </source>
</evidence>
<feature type="transmembrane region" description="Helical" evidence="6">
    <location>
        <begin position="108"/>
        <end position="128"/>
    </location>
</feature>
<dbReference type="Proteomes" id="UP000321798">
    <property type="component" value="Unassembled WGS sequence"/>
</dbReference>
<evidence type="ECO:0000256" key="2">
    <source>
        <dbReference type="ARBA" id="ARBA00022692"/>
    </source>
</evidence>
<feature type="transmembrane region" description="Helical" evidence="6">
    <location>
        <begin position="340"/>
        <end position="366"/>
    </location>
</feature>
<proteinExistence type="predicted"/>
<dbReference type="GO" id="GO:0022857">
    <property type="term" value="F:transmembrane transporter activity"/>
    <property type="evidence" value="ECO:0007669"/>
    <property type="project" value="InterPro"/>
</dbReference>
<evidence type="ECO:0000256" key="1">
    <source>
        <dbReference type="ARBA" id="ARBA00004651"/>
    </source>
</evidence>
<keyword evidence="2 6" id="KW-0812">Transmembrane</keyword>
<dbReference type="InterPro" id="IPR011701">
    <property type="entry name" value="MFS"/>
</dbReference>
<comment type="subcellular location">
    <subcellularLocation>
        <location evidence="1">Cell membrane</location>
        <topology evidence="1">Multi-pass membrane protein</topology>
    </subcellularLocation>
</comment>
<feature type="transmembrane region" description="Helical" evidence="6">
    <location>
        <begin position="373"/>
        <end position="394"/>
    </location>
</feature>
<feature type="transmembrane region" description="Helical" evidence="6">
    <location>
        <begin position="74"/>
        <end position="96"/>
    </location>
</feature>
<feature type="transmembrane region" description="Helical" evidence="6">
    <location>
        <begin position="195"/>
        <end position="214"/>
    </location>
</feature>
<keyword evidence="9" id="KW-1185">Reference proteome</keyword>
<dbReference type="InterPro" id="IPR005829">
    <property type="entry name" value="Sugar_transporter_CS"/>
</dbReference>
<reference evidence="8 9" key="1">
    <citation type="submission" date="2019-07" db="EMBL/GenBank/DDBJ databases">
        <title>Whole genome shotgun sequence of Cellulomonas soli NBRC 109434.</title>
        <authorList>
            <person name="Hosoyama A."/>
            <person name="Uohara A."/>
            <person name="Ohji S."/>
            <person name="Ichikawa N."/>
        </authorList>
    </citation>
    <scope>NUCLEOTIDE SEQUENCE [LARGE SCALE GENOMIC DNA]</scope>
    <source>
        <strain evidence="8 9">NBRC 109434</strain>
    </source>
</reference>
<evidence type="ECO:0000259" key="7">
    <source>
        <dbReference type="PROSITE" id="PS50850"/>
    </source>
</evidence>
<evidence type="ECO:0000256" key="5">
    <source>
        <dbReference type="SAM" id="MobiDB-lite"/>
    </source>
</evidence>
<dbReference type="PANTHER" id="PTHR23528:SF1">
    <property type="entry name" value="MAJOR FACILITATOR SUPERFAMILY (MFS) PROFILE DOMAIN-CONTAINING PROTEIN"/>
    <property type="match status" value="1"/>
</dbReference>
<dbReference type="InterPro" id="IPR020846">
    <property type="entry name" value="MFS_dom"/>
</dbReference>
<feature type="region of interest" description="Disordered" evidence="5">
    <location>
        <begin position="1"/>
        <end position="27"/>
    </location>
</feature>
<dbReference type="SUPFAM" id="SSF103473">
    <property type="entry name" value="MFS general substrate transporter"/>
    <property type="match status" value="1"/>
</dbReference>
<evidence type="ECO:0000313" key="8">
    <source>
        <dbReference type="EMBL" id="GEP68921.1"/>
    </source>
</evidence>
<name>A0A512PCJ5_9CELL</name>
<keyword evidence="4 6" id="KW-0472">Membrane</keyword>
<dbReference type="EMBL" id="BKAL01000005">
    <property type="protein sequence ID" value="GEP68921.1"/>
    <property type="molecule type" value="Genomic_DNA"/>
</dbReference>
<keyword evidence="3 6" id="KW-1133">Transmembrane helix</keyword>
<dbReference type="PROSITE" id="PS50850">
    <property type="entry name" value="MFS"/>
    <property type="match status" value="1"/>
</dbReference>
<feature type="transmembrane region" description="Helical" evidence="6">
    <location>
        <begin position="315"/>
        <end position="334"/>
    </location>
</feature>
<feature type="transmembrane region" description="Helical" evidence="6">
    <location>
        <begin position="406"/>
        <end position="425"/>
    </location>
</feature>
<dbReference type="RefSeq" id="WP_146952702.1">
    <property type="nucleotide sequence ID" value="NZ_BAABBJ010000003.1"/>
</dbReference>
<dbReference type="PROSITE" id="PS00216">
    <property type="entry name" value="SUGAR_TRANSPORT_1"/>
    <property type="match status" value="1"/>
</dbReference>